<dbReference type="InterPro" id="IPR010652">
    <property type="entry name" value="DUF1232"/>
</dbReference>
<keyword evidence="7" id="KW-1185">Reference proteome</keyword>
<reference evidence="6 7" key="1">
    <citation type="journal article" date="2010" name="DNA Res.">
        <title>Bacterial lifestyle in a deep-sea hydrothermal vent chimney revealed by the genome sequence of the thermophilic bacterium Deferribacter desulfuricans SSM1.</title>
        <authorList>
            <person name="Takaki Y."/>
            <person name="Shimamura S."/>
            <person name="Nakagawa S."/>
            <person name="Fukuhara Y."/>
            <person name="Horikawa H."/>
            <person name="Ankai A."/>
            <person name="Harada T."/>
            <person name="Hosoyama A."/>
            <person name="Oguchi A."/>
            <person name="Fukui S."/>
            <person name="Fujita N."/>
            <person name="Takami H."/>
            <person name="Takai K."/>
        </authorList>
    </citation>
    <scope>NUCLEOTIDE SEQUENCE [LARGE SCALE GENOMIC DNA]</scope>
    <source>
        <strain evidence="7">DSM 14783 / JCM 11476 / NBRC 101012 / SSM1</strain>
        <plasmid evidence="7">Plasmid megaplasmid pDF308</plasmid>
    </source>
</reference>
<dbReference type="HOGENOM" id="CLU_110199_1_0_0"/>
<proteinExistence type="predicted"/>
<keyword evidence="2" id="KW-0812">Transmembrane</keyword>
<evidence type="ECO:0000256" key="2">
    <source>
        <dbReference type="ARBA" id="ARBA00022692"/>
    </source>
</evidence>
<evidence type="ECO:0000313" key="6">
    <source>
        <dbReference type="EMBL" id="BAI81807.1"/>
    </source>
</evidence>
<dbReference type="GO" id="GO:0012505">
    <property type="term" value="C:endomembrane system"/>
    <property type="evidence" value="ECO:0007669"/>
    <property type="project" value="UniProtKB-SubCell"/>
</dbReference>
<evidence type="ECO:0000256" key="3">
    <source>
        <dbReference type="ARBA" id="ARBA00022989"/>
    </source>
</evidence>
<gene>
    <name evidence="6" type="ordered locus">DEFDS_P187</name>
</gene>
<evidence type="ECO:0000256" key="1">
    <source>
        <dbReference type="ARBA" id="ARBA00004127"/>
    </source>
</evidence>
<evidence type="ECO:0000256" key="4">
    <source>
        <dbReference type="ARBA" id="ARBA00023136"/>
    </source>
</evidence>
<comment type="subcellular location">
    <subcellularLocation>
        <location evidence="1">Endomembrane system</location>
        <topology evidence="1">Multi-pass membrane protein</topology>
    </subcellularLocation>
</comment>
<dbReference type="OrthoDB" id="9804184at2"/>
<dbReference type="Proteomes" id="UP000001520">
    <property type="component" value="Plasmid megaplasmid pDF308"/>
</dbReference>
<accession>D3PF15</accession>
<dbReference type="RefSeq" id="WP_013009023.1">
    <property type="nucleotide sequence ID" value="NC_013940.1"/>
</dbReference>
<dbReference type="Pfam" id="PF06803">
    <property type="entry name" value="DUF1232"/>
    <property type="match status" value="1"/>
</dbReference>
<keyword evidence="4" id="KW-0472">Membrane</keyword>
<keyword evidence="6" id="KW-0614">Plasmid</keyword>
<evidence type="ECO:0000313" key="7">
    <source>
        <dbReference type="Proteomes" id="UP000001520"/>
    </source>
</evidence>
<keyword evidence="3" id="KW-1133">Transmembrane helix</keyword>
<name>D3PF15_DEFDS</name>
<dbReference type="AlphaFoldDB" id="D3PF15"/>
<protein>
    <recommendedName>
        <fullName evidence="5">DUF1232 domain-containing protein</fullName>
    </recommendedName>
</protein>
<sequence>MGNLDAKVSKEQEEKFKKRFQKDQEKITKDDLRRLINKFDEIYDKIISTKKFNGLTEAVKLMYEMVKDYYFGNYKDIPWSSIAAVAAALIYILNPFDVIPDFIPEIGYLDDIFIVTLALKHASKDIEQYRRWKNK</sequence>
<dbReference type="eggNOG" id="COG3339">
    <property type="taxonomic scope" value="Bacteria"/>
</dbReference>
<evidence type="ECO:0000259" key="5">
    <source>
        <dbReference type="Pfam" id="PF06803"/>
    </source>
</evidence>
<organism evidence="6 7">
    <name type="scientific">Deferribacter desulfuricans (strain DSM 14783 / JCM 11476 / NBRC 101012 / SSM1)</name>
    <dbReference type="NCBI Taxonomy" id="639282"/>
    <lineage>
        <taxon>Bacteria</taxon>
        <taxon>Pseudomonadati</taxon>
        <taxon>Deferribacterota</taxon>
        <taxon>Deferribacteres</taxon>
        <taxon>Deferribacterales</taxon>
        <taxon>Deferribacteraceae</taxon>
        <taxon>Deferribacter</taxon>
    </lineage>
</organism>
<dbReference type="KEGG" id="ddf:DEFDS_P187"/>
<geneLocation type="plasmid" evidence="6 7">
    <name>megaplasmid pDF308</name>
</geneLocation>
<feature type="domain" description="DUF1232" evidence="5">
    <location>
        <begin position="82"/>
        <end position="117"/>
    </location>
</feature>
<dbReference type="EMBL" id="AP011530">
    <property type="protein sequence ID" value="BAI81807.1"/>
    <property type="molecule type" value="Genomic_DNA"/>
</dbReference>